<dbReference type="InterPro" id="IPR004111">
    <property type="entry name" value="Repressor_TetR_C"/>
</dbReference>
<dbReference type="SUPFAM" id="SSF46689">
    <property type="entry name" value="Homeodomain-like"/>
    <property type="match status" value="1"/>
</dbReference>
<keyword evidence="5" id="KW-1185">Reference proteome</keyword>
<dbReference type="AlphaFoldDB" id="A0A1D8USG2"/>
<evidence type="ECO:0000256" key="3">
    <source>
        <dbReference type="ARBA" id="ARBA00023163"/>
    </source>
</evidence>
<dbReference type="Pfam" id="PF02909">
    <property type="entry name" value="TetR_C_1"/>
    <property type="match status" value="1"/>
</dbReference>
<sequence>MTRITPASDRRSDALSRDRIVDAAIEILDTQGERALTFRALATRLSTGAGAIYWHIADKEALLAAASDRIVGLALARVGTMPDPRDAIRAHALALFDAFEAHAWVGTSLSLDPLQTEMVRFLERIGGSLVALGVPLAQRFDAWSACVNYILGVAGQSAAHARHQPPDANRDATLRAVAESWNQLDPSTYPFLHEAAAYLPGHDDRLQFLAGINLILAGLNQTPS</sequence>
<gene>
    <name evidence="4" type="ORF">A0U89_04955</name>
</gene>
<dbReference type="STRING" id="153496.A0U89_04955"/>
<dbReference type="OrthoDB" id="9803547at2"/>
<organism evidence="4 5">
    <name type="scientific">Kozakia baliensis</name>
    <dbReference type="NCBI Taxonomy" id="153496"/>
    <lineage>
        <taxon>Bacteria</taxon>
        <taxon>Pseudomonadati</taxon>
        <taxon>Pseudomonadota</taxon>
        <taxon>Alphaproteobacteria</taxon>
        <taxon>Acetobacterales</taxon>
        <taxon>Acetobacteraceae</taxon>
        <taxon>Kozakia</taxon>
    </lineage>
</organism>
<accession>A0A1D8USG2</accession>
<dbReference type="PROSITE" id="PS50977">
    <property type="entry name" value="HTH_TETR_2"/>
    <property type="match status" value="1"/>
</dbReference>
<dbReference type="InterPro" id="IPR009057">
    <property type="entry name" value="Homeodomain-like_sf"/>
</dbReference>
<dbReference type="Proteomes" id="UP000179145">
    <property type="component" value="Chromosome"/>
</dbReference>
<dbReference type="InterPro" id="IPR001647">
    <property type="entry name" value="HTH_TetR"/>
</dbReference>
<dbReference type="InterPro" id="IPR050109">
    <property type="entry name" value="HTH-type_TetR-like_transc_reg"/>
</dbReference>
<dbReference type="GO" id="GO:0000976">
    <property type="term" value="F:transcription cis-regulatory region binding"/>
    <property type="evidence" value="ECO:0007669"/>
    <property type="project" value="TreeGrafter"/>
</dbReference>
<dbReference type="SUPFAM" id="SSF48498">
    <property type="entry name" value="Tetracyclin repressor-like, C-terminal domain"/>
    <property type="match status" value="1"/>
</dbReference>
<dbReference type="PRINTS" id="PR00455">
    <property type="entry name" value="HTHTETR"/>
</dbReference>
<evidence type="ECO:0000313" key="5">
    <source>
        <dbReference type="Proteomes" id="UP000179145"/>
    </source>
</evidence>
<keyword evidence="3" id="KW-0804">Transcription</keyword>
<dbReference type="Pfam" id="PF00440">
    <property type="entry name" value="TetR_N"/>
    <property type="match status" value="1"/>
</dbReference>
<dbReference type="KEGG" id="kba:A0U89_04955"/>
<dbReference type="PANTHER" id="PTHR30055">
    <property type="entry name" value="HTH-TYPE TRANSCRIPTIONAL REGULATOR RUTR"/>
    <property type="match status" value="1"/>
</dbReference>
<reference evidence="4 5" key="1">
    <citation type="journal article" date="2016" name="Microb. Cell Fact.">
        <title>Dissection of exopolysaccharide biosynthesis in Kozakia baliensis.</title>
        <authorList>
            <person name="Brandt J.U."/>
            <person name="Jakob F."/>
            <person name="Behr J."/>
            <person name="Geissler A.J."/>
            <person name="Vogel R.F."/>
        </authorList>
    </citation>
    <scope>NUCLEOTIDE SEQUENCE [LARGE SCALE GENOMIC DNA]</scope>
    <source>
        <strain evidence="4 5">DSM 14400</strain>
    </source>
</reference>
<proteinExistence type="predicted"/>
<evidence type="ECO:0000256" key="1">
    <source>
        <dbReference type="ARBA" id="ARBA00023015"/>
    </source>
</evidence>
<dbReference type="GO" id="GO:0003700">
    <property type="term" value="F:DNA-binding transcription factor activity"/>
    <property type="evidence" value="ECO:0007669"/>
    <property type="project" value="TreeGrafter"/>
</dbReference>
<keyword evidence="2" id="KW-0238">DNA-binding</keyword>
<dbReference type="InterPro" id="IPR036271">
    <property type="entry name" value="Tet_transcr_reg_TetR-rel_C_sf"/>
</dbReference>
<name>A0A1D8USG2_9PROT</name>
<keyword evidence="1" id="KW-0805">Transcription regulation</keyword>
<dbReference type="GO" id="GO:0045892">
    <property type="term" value="P:negative regulation of DNA-templated transcription"/>
    <property type="evidence" value="ECO:0007669"/>
    <property type="project" value="InterPro"/>
</dbReference>
<evidence type="ECO:0000313" key="4">
    <source>
        <dbReference type="EMBL" id="AOX16579.1"/>
    </source>
</evidence>
<dbReference type="Gene3D" id="1.10.357.10">
    <property type="entry name" value="Tetracycline Repressor, domain 2"/>
    <property type="match status" value="1"/>
</dbReference>
<dbReference type="EMBL" id="CP014674">
    <property type="protein sequence ID" value="AOX16579.1"/>
    <property type="molecule type" value="Genomic_DNA"/>
</dbReference>
<protein>
    <submittedName>
        <fullName evidence="4">TetR family transcriptional regulator</fullName>
    </submittedName>
</protein>
<evidence type="ECO:0000256" key="2">
    <source>
        <dbReference type="ARBA" id="ARBA00023125"/>
    </source>
</evidence>
<dbReference type="RefSeq" id="WP_070402321.1">
    <property type="nucleotide sequence ID" value="NZ_BJVW01000037.1"/>
</dbReference>
<dbReference type="Gene3D" id="1.10.10.60">
    <property type="entry name" value="Homeodomain-like"/>
    <property type="match status" value="1"/>
</dbReference>
<dbReference type="PANTHER" id="PTHR30055:SF151">
    <property type="entry name" value="TRANSCRIPTIONAL REGULATORY PROTEIN"/>
    <property type="match status" value="1"/>
</dbReference>